<dbReference type="Gene3D" id="1.10.1740.10">
    <property type="match status" value="1"/>
</dbReference>
<dbReference type="Gene3D" id="1.10.10.10">
    <property type="entry name" value="Winged helix-like DNA-binding domain superfamily/Winged helix DNA-binding domain"/>
    <property type="match status" value="1"/>
</dbReference>
<dbReference type="AlphaFoldDB" id="A0A1I3M2B7"/>
<dbReference type="Gene3D" id="3.10.450.50">
    <property type="match status" value="1"/>
</dbReference>
<dbReference type="InterPro" id="IPR014284">
    <property type="entry name" value="RNA_pol_sigma-70_dom"/>
</dbReference>
<gene>
    <name evidence="4" type="ORF">SAMN05444682_106224</name>
</gene>
<evidence type="ECO:0000313" key="5">
    <source>
        <dbReference type="Proteomes" id="UP000198670"/>
    </source>
</evidence>
<evidence type="ECO:0000259" key="3">
    <source>
        <dbReference type="Pfam" id="PF08281"/>
    </source>
</evidence>
<dbReference type="NCBIfam" id="TIGR02937">
    <property type="entry name" value="sigma70-ECF"/>
    <property type="match status" value="1"/>
</dbReference>
<dbReference type="InterPro" id="IPR036388">
    <property type="entry name" value="WH-like_DNA-bd_sf"/>
</dbReference>
<dbReference type="InterPro" id="IPR052704">
    <property type="entry name" value="ECF_Sigma-70_Domain"/>
</dbReference>
<comment type="subunit">
    <text evidence="1">Interacts transiently with the RNA polymerase catalytic core formed by RpoA, RpoB, RpoC and RpoZ (2 alpha, 1 beta, 1 beta' and 1 omega subunit) to form the RNA polymerase holoenzyme that can initiate transcription.</text>
</comment>
<feature type="domain" description="RNA polymerase sigma-70 region 2" evidence="2">
    <location>
        <begin position="9"/>
        <end position="70"/>
    </location>
</feature>
<keyword evidence="5" id="KW-1185">Reference proteome</keyword>
<dbReference type="Proteomes" id="UP000198670">
    <property type="component" value="Unassembled WGS sequence"/>
</dbReference>
<organism evidence="4 5">
    <name type="scientific">Parapedobacter indicus</name>
    <dbReference type="NCBI Taxonomy" id="1477437"/>
    <lineage>
        <taxon>Bacteria</taxon>
        <taxon>Pseudomonadati</taxon>
        <taxon>Bacteroidota</taxon>
        <taxon>Sphingobacteriia</taxon>
        <taxon>Sphingobacteriales</taxon>
        <taxon>Sphingobacteriaceae</taxon>
        <taxon>Parapedobacter</taxon>
    </lineage>
</organism>
<name>A0A1I3M2B7_9SPHI</name>
<dbReference type="GO" id="GO:0016987">
    <property type="term" value="F:sigma factor activity"/>
    <property type="evidence" value="ECO:0007669"/>
    <property type="project" value="InterPro"/>
</dbReference>
<reference evidence="4 5" key="1">
    <citation type="submission" date="2016-10" db="EMBL/GenBank/DDBJ databases">
        <authorList>
            <person name="de Groot N.N."/>
        </authorList>
    </citation>
    <scope>NUCLEOTIDE SEQUENCE [LARGE SCALE GENOMIC DNA]</scope>
    <source>
        <strain evidence="4 5">RK1</strain>
    </source>
</reference>
<dbReference type="InterPro" id="IPR013249">
    <property type="entry name" value="RNA_pol_sigma70_r4_t2"/>
</dbReference>
<dbReference type="Pfam" id="PF08281">
    <property type="entry name" value="Sigma70_r4_2"/>
    <property type="match status" value="1"/>
</dbReference>
<dbReference type="GO" id="GO:0006352">
    <property type="term" value="P:DNA-templated transcription initiation"/>
    <property type="evidence" value="ECO:0007669"/>
    <property type="project" value="InterPro"/>
</dbReference>
<dbReference type="SUPFAM" id="SSF88946">
    <property type="entry name" value="Sigma2 domain of RNA polymerase sigma factors"/>
    <property type="match status" value="1"/>
</dbReference>
<dbReference type="PANTHER" id="PTHR30173">
    <property type="entry name" value="SIGMA 19 FACTOR"/>
    <property type="match status" value="1"/>
</dbReference>
<protein>
    <submittedName>
        <fullName evidence="4">RNA polymerase, sigma subunit, ECF family</fullName>
    </submittedName>
</protein>
<sequence>MTNVFSADSLRPSLLRQAYYITGSFIEAEDIVQEAYLKWITVDTKSIINPRAYLTRLVVNLAINWKKRQKLHRPAYYGQWLPEPIATERADLYIDSQDTITYSLLVVLERLNVKERAVFILREAFDYDHNEIADALEITPTYSRKLLSRAKQRIDAEPSAPVPYDEQVAFLNRFRQIIRNGDTAQLETLLREDIVAISDGGGKASAGKHPVTGRHQVARMLIGMYRKFYQDVAVTQTIIGGQMALLYWNDGAIRSCQVFTLNGGRLHKVYFVRNPDKLSTLQKNLELLSHN</sequence>
<dbReference type="STRING" id="1477437.SAMN05444682_106224"/>
<dbReference type="InterPro" id="IPR007627">
    <property type="entry name" value="RNA_pol_sigma70_r2"/>
</dbReference>
<evidence type="ECO:0000313" key="4">
    <source>
        <dbReference type="EMBL" id="SFI91159.1"/>
    </source>
</evidence>
<dbReference type="GO" id="GO:0003677">
    <property type="term" value="F:DNA binding"/>
    <property type="evidence" value="ECO:0007669"/>
    <property type="project" value="InterPro"/>
</dbReference>
<evidence type="ECO:0000259" key="2">
    <source>
        <dbReference type="Pfam" id="PF04542"/>
    </source>
</evidence>
<feature type="domain" description="RNA polymerase sigma factor 70 region 4 type 2" evidence="3">
    <location>
        <begin position="104"/>
        <end position="154"/>
    </location>
</feature>
<dbReference type="RefSeq" id="WP_090627709.1">
    <property type="nucleotide sequence ID" value="NZ_FOQO01000006.1"/>
</dbReference>
<proteinExistence type="predicted"/>
<dbReference type="InterPro" id="IPR032710">
    <property type="entry name" value="NTF2-like_dom_sf"/>
</dbReference>
<evidence type="ECO:0000256" key="1">
    <source>
        <dbReference type="ARBA" id="ARBA00011344"/>
    </source>
</evidence>
<dbReference type="PANTHER" id="PTHR30173:SF36">
    <property type="entry name" value="ECF RNA POLYMERASE SIGMA FACTOR SIGJ"/>
    <property type="match status" value="1"/>
</dbReference>
<dbReference type="EMBL" id="FOQO01000006">
    <property type="protein sequence ID" value="SFI91159.1"/>
    <property type="molecule type" value="Genomic_DNA"/>
</dbReference>
<dbReference type="OrthoDB" id="3211555at2"/>
<dbReference type="Pfam" id="PF04542">
    <property type="entry name" value="Sigma70_r2"/>
    <property type="match status" value="1"/>
</dbReference>
<dbReference type="SUPFAM" id="SSF88659">
    <property type="entry name" value="Sigma3 and sigma4 domains of RNA polymerase sigma factors"/>
    <property type="match status" value="1"/>
</dbReference>
<dbReference type="InterPro" id="IPR013324">
    <property type="entry name" value="RNA_pol_sigma_r3/r4-like"/>
</dbReference>
<accession>A0A1I3M2B7</accession>
<dbReference type="InterPro" id="IPR013325">
    <property type="entry name" value="RNA_pol_sigma_r2"/>
</dbReference>
<dbReference type="SUPFAM" id="SSF54427">
    <property type="entry name" value="NTF2-like"/>
    <property type="match status" value="1"/>
</dbReference>